<reference evidence="1" key="1">
    <citation type="submission" date="2023-05" db="EMBL/GenBank/DDBJ databases">
        <authorList>
            <person name="Huff M."/>
        </authorList>
    </citation>
    <scope>NUCLEOTIDE SEQUENCE</scope>
</reference>
<dbReference type="Proteomes" id="UP000834106">
    <property type="component" value="Chromosome 3"/>
</dbReference>
<proteinExistence type="predicted"/>
<dbReference type="PANTHER" id="PTHR47998:SF3">
    <property type="entry name" value="TRANSCRIPTION FACTOR TRY-LIKE"/>
    <property type="match status" value="1"/>
</dbReference>
<dbReference type="InterPro" id="IPR015495">
    <property type="entry name" value="Myb_TF_plants"/>
</dbReference>
<accession>A0AAD1YXA0</accession>
<dbReference type="EMBL" id="OU503038">
    <property type="protein sequence ID" value="CAI9758629.1"/>
    <property type="molecule type" value="Genomic_DNA"/>
</dbReference>
<organism evidence="1 2">
    <name type="scientific">Fraxinus pennsylvanica</name>
    <dbReference type="NCBI Taxonomy" id="56036"/>
    <lineage>
        <taxon>Eukaryota</taxon>
        <taxon>Viridiplantae</taxon>
        <taxon>Streptophyta</taxon>
        <taxon>Embryophyta</taxon>
        <taxon>Tracheophyta</taxon>
        <taxon>Spermatophyta</taxon>
        <taxon>Magnoliopsida</taxon>
        <taxon>eudicotyledons</taxon>
        <taxon>Gunneridae</taxon>
        <taxon>Pentapetalae</taxon>
        <taxon>asterids</taxon>
        <taxon>lamiids</taxon>
        <taxon>Lamiales</taxon>
        <taxon>Oleaceae</taxon>
        <taxon>Oleeae</taxon>
        <taxon>Fraxinus</taxon>
    </lineage>
</organism>
<gene>
    <name evidence="1" type="ORF">FPE_LOCUS6059</name>
</gene>
<dbReference type="PANTHER" id="PTHR47998">
    <property type="entry name" value="TRANSCRIPTION FACTOR MYB51-LIKE ISOFORM X1"/>
    <property type="match status" value="1"/>
</dbReference>
<dbReference type="GO" id="GO:0000976">
    <property type="term" value="F:transcription cis-regulatory region binding"/>
    <property type="evidence" value="ECO:0007669"/>
    <property type="project" value="TreeGrafter"/>
</dbReference>
<evidence type="ECO:0000313" key="2">
    <source>
        <dbReference type="Proteomes" id="UP000834106"/>
    </source>
</evidence>
<protein>
    <submittedName>
        <fullName evidence="1">Uncharacterized protein</fullName>
    </submittedName>
</protein>
<dbReference type="GO" id="GO:0030154">
    <property type="term" value="P:cell differentiation"/>
    <property type="evidence" value="ECO:0007669"/>
    <property type="project" value="TreeGrafter"/>
</dbReference>
<dbReference type="GO" id="GO:0006355">
    <property type="term" value="P:regulation of DNA-templated transcription"/>
    <property type="evidence" value="ECO:0007669"/>
    <property type="project" value="TreeGrafter"/>
</dbReference>
<sequence>MGLRLNLRGQSDQTQSTTTSKLCVQHGTPLCATIRLLYLSSPYPVSLLWWGSAQAAGGSQQQSSCEMMGVWPDLVAICSSDNLAVNDGGLGGANSAAMVRRGWGWGWCNEVAGNKDSKLEFSEDEEMLMARMFSLLGPRWTLIAGRIPAEEIEKYWNSKKTLATENKHLDLKSQQSTNDI</sequence>
<name>A0AAD1YXA0_9LAMI</name>
<dbReference type="AlphaFoldDB" id="A0AAD1YXA0"/>
<evidence type="ECO:0000313" key="1">
    <source>
        <dbReference type="EMBL" id="CAI9758629.1"/>
    </source>
</evidence>
<dbReference type="GO" id="GO:0005634">
    <property type="term" value="C:nucleus"/>
    <property type="evidence" value="ECO:0007669"/>
    <property type="project" value="TreeGrafter"/>
</dbReference>
<dbReference type="Gene3D" id="1.10.10.60">
    <property type="entry name" value="Homeodomain-like"/>
    <property type="match status" value="1"/>
</dbReference>
<keyword evidence="2" id="KW-1185">Reference proteome</keyword>